<dbReference type="Pfam" id="PF19407">
    <property type="entry name" value="DUF5979"/>
    <property type="match status" value="1"/>
</dbReference>
<keyword evidence="6" id="KW-1185">Reference proteome</keyword>
<proteinExistence type="predicted"/>
<dbReference type="Gene3D" id="3.90.1580.10">
    <property type="entry name" value="paralog of FGE (formylglycine-generating enzyme)"/>
    <property type="match status" value="1"/>
</dbReference>
<name>A0A975F6N0_9GAMM</name>
<feature type="domain" description="Sulfatase-modifying factor enzyme-like" evidence="3">
    <location>
        <begin position="75"/>
        <end position="285"/>
    </location>
</feature>
<keyword evidence="1" id="KW-0732">Signal</keyword>
<dbReference type="PANTHER" id="PTHR34819:SF3">
    <property type="entry name" value="CELL SURFACE PROTEIN"/>
    <property type="match status" value="1"/>
</dbReference>
<dbReference type="PANTHER" id="PTHR34819">
    <property type="entry name" value="LARGE CYSTEINE-RICH PERIPLASMIC PROTEIN OMCB"/>
    <property type="match status" value="1"/>
</dbReference>
<evidence type="ECO:0000259" key="3">
    <source>
        <dbReference type="Pfam" id="PF03781"/>
    </source>
</evidence>
<evidence type="ECO:0000313" key="6">
    <source>
        <dbReference type="Proteomes" id="UP000672009"/>
    </source>
</evidence>
<evidence type="ECO:0000259" key="2">
    <source>
        <dbReference type="Pfam" id="PF01345"/>
    </source>
</evidence>
<reference evidence="5" key="1">
    <citation type="submission" date="2021-04" db="EMBL/GenBank/DDBJ databases">
        <title>Genomics, taxonomy and metabolism of representatives of sulfur bacteria of the genus Thiothrix: Thiothrix fructosivorans QT, Thiothrix unzii A1T and three new species, Thiothrix subterranea sp. nov., Thiothrix litoralis sp. nov. and 'Candidatus Thiothrix anitrata' sp. nov.</title>
        <authorList>
            <person name="Ravin N.V."/>
            <person name="Smolyakov D."/>
            <person name="Rudenko T.S."/>
            <person name="Mardanov A.V."/>
            <person name="Beletsky A.V."/>
            <person name="Markov N.D."/>
            <person name="Fomenkov A.I."/>
            <person name="Roberts R.J."/>
            <person name="Karnachuk O.V."/>
            <person name="Novikov A."/>
            <person name="Grabovich M.Y."/>
        </authorList>
    </citation>
    <scope>NUCLEOTIDE SEQUENCE</scope>
    <source>
        <strain evidence="5">A1</strain>
    </source>
</reference>
<dbReference type="InterPro" id="IPR016187">
    <property type="entry name" value="CTDL_fold"/>
</dbReference>
<evidence type="ECO:0000313" key="5">
    <source>
        <dbReference type="EMBL" id="QTR52450.1"/>
    </source>
</evidence>
<feature type="signal peptide" evidence="1">
    <location>
        <begin position="1"/>
        <end position="33"/>
    </location>
</feature>
<sequence length="523" mass="55206">MKTINQSQALQRSSFAIGVCAAMLFVGSSSAYALDSMTLPAGVPKPSFADSFVVIDDAGNPDDNRVGNYGGVGYKYRVSQTQITVGDWVAFLNAVDPGNSMGFGPIGASCGNDFCFAAYTHSGGTWSVTPFNEDGMAMSAAEAAKLPIDWLSLNMVARYMNWLATGNINQGAFTFSDTTSGNATITSFDANYPGPRLPLEDELYKAMFWDKAKQAYNDYPTNNVQGDGTPVLAGIDASGIHNSNAGGALIPGYGGTKHYAQVGQETGNPWEVRDTAGNRHETTLEPSAPTTTILRGAAAFGAVSASKYDFRDTLAAGNRYVSIGYRVWMGVSAPSGVLHIKKVVANGTDTQSFSFNLDCTDNNFDKNGILVKHNETYESDAMPVGTQCTVTEVTPTAPTGFTYSAAQYAPGQTVTIEENNPKIVTVTNTLQPVAAQNVDLEITKVADKPNVVSGDTVRYTITLTNKGPGAATGVEVTDQLPAGVTYSTHATLKGAYDKNTGGWTVGALAKDDVVTLTIDVTVD</sequence>
<dbReference type="InterPro" id="IPR042095">
    <property type="entry name" value="SUMF_sf"/>
</dbReference>
<dbReference type="NCBIfam" id="TIGR01451">
    <property type="entry name" value="B_ant_repeat"/>
    <property type="match status" value="1"/>
</dbReference>
<evidence type="ECO:0000256" key="1">
    <source>
        <dbReference type="SAM" id="SignalP"/>
    </source>
</evidence>
<dbReference type="Proteomes" id="UP000672009">
    <property type="component" value="Chromosome"/>
</dbReference>
<gene>
    <name evidence="5" type="ORF">J9260_12010</name>
</gene>
<dbReference type="Pfam" id="PF01345">
    <property type="entry name" value="DUF11"/>
    <property type="match status" value="1"/>
</dbReference>
<dbReference type="Pfam" id="PF03781">
    <property type="entry name" value="FGE-sulfatase"/>
    <property type="match status" value="1"/>
</dbReference>
<dbReference type="SUPFAM" id="SSF56436">
    <property type="entry name" value="C-type lectin-like"/>
    <property type="match status" value="1"/>
</dbReference>
<dbReference type="KEGG" id="tun:J9260_12010"/>
<accession>A0A975F6N0</accession>
<dbReference type="InterPro" id="IPR001434">
    <property type="entry name" value="OmcB-like_DUF11"/>
</dbReference>
<feature type="domain" description="DUF11" evidence="2">
    <location>
        <begin position="439"/>
        <end position="522"/>
    </location>
</feature>
<feature type="chain" id="PRO_5037929939" evidence="1">
    <location>
        <begin position="34"/>
        <end position="523"/>
    </location>
</feature>
<evidence type="ECO:0000259" key="4">
    <source>
        <dbReference type="Pfam" id="PF19407"/>
    </source>
</evidence>
<dbReference type="InterPro" id="IPR046022">
    <property type="entry name" value="DUF5979"/>
</dbReference>
<dbReference type="EMBL" id="CP072793">
    <property type="protein sequence ID" value="QTR52450.1"/>
    <property type="molecule type" value="Genomic_DNA"/>
</dbReference>
<dbReference type="AlphaFoldDB" id="A0A975F6N0"/>
<protein>
    <submittedName>
        <fullName evidence="5">DUF11 domain-containing protein</fullName>
    </submittedName>
</protein>
<dbReference type="InterPro" id="IPR047589">
    <property type="entry name" value="DUF11_rpt"/>
</dbReference>
<feature type="domain" description="DUF5979" evidence="4">
    <location>
        <begin position="339"/>
        <end position="429"/>
    </location>
</feature>
<dbReference type="RefSeq" id="WP_210217995.1">
    <property type="nucleotide sequence ID" value="NZ_CP072793.1"/>
</dbReference>
<dbReference type="InterPro" id="IPR051172">
    <property type="entry name" value="Chlamydia_OmcB"/>
</dbReference>
<dbReference type="InterPro" id="IPR005532">
    <property type="entry name" value="SUMF_dom"/>
</dbReference>
<organism evidence="5 6">
    <name type="scientific">Thiothrix unzii</name>
    <dbReference type="NCBI Taxonomy" id="111769"/>
    <lineage>
        <taxon>Bacteria</taxon>
        <taxon>Pseudomonadati</taxon>
        <taxon>Pseudomonadota</taxon>
        <taxon>Gammaproteobacteria</taxon>
        <taxon>Thiotrichales</taxon>
        <taxon>Thiotrichaceae</taxon>
        <taxon>Thiothrix</taxon>
    </lineage>
</organism>
<dbReference type="Gene3D" id="2.60.40.3080">
    <property type="match status" value="1"/>
</dbReference>